<keyword evidence="2" id="KW-1185">Reference proteome</keyword>
<reference evidence="1 2" key="1">
    <citation type="submission" date="2021-03" db="EMBL/GenBank/DDBJ databases">
        <title>Fibrella sp. HMF5036 genome sequencing and assembly.</title>
        <authorList>
            <person name="Kang H."/>
            <person name="Kim H."/>
            <person name="Bae S."/>
            <person name="Joh K."/>
        </authorList>
    </citation>
    <scope>NUCLEOTIDE SEQUENCE [LARGE SCALE GENOMIC DNA]</scope>
    <source>
        <strain evidence="1 2">HMF5036</strain>
    </source>
</reference>
<proteinExistence type="predicted"/>
<evidence type="ECO:0000313" key="2">
    <source>
        <dbReference type="Proteomes" id="UP000664795"/>
    </source>
</evidence>
<organism evidence="1 2">
    <name type="scientific">Fibrella aquatilis</name>
    <dbReference type="NCBI Taxonomy" id="2817059"/>
    <lineage>
        <taxon>Bacteria</taxon>
        <taxon>Pseudomonadati</taxon>
        <taxon>Bacteroidota</taxon>
        <taxon>Cytophagia</taxon>
        <taxon>Cytophagales</taxon>
        <taxon>Spirosomataceae</taxon>
        <taxon>Fibrella</taxon>
    </lineage>
</organism>
<accession>A0A939G2X3</accession>
<sequence>MLLKIRFQSAGMIPPPFTHYYTLEAKSTAANALHIDFSITYTDREELDEEDITGEGFTLNDNFSWAGTLGRAWLLVVENLVEKTRLKPLREDELSEKDDFLEVTMATTGSNGKPPQPGTPTDADAFLYPVQELIQAIYEAGGKEKPFELSYLSYAQTGDRELHIQASFANRDVQVITVQNRQEKRKTMPWEALNPLMANVFAYDYNPEDGLAKPPKRDGHFLSIGTGVWFDISPLTEVYQALEKI</sequence>
<dbReference type="Proteomes" id="UP000664795">
    <property type="component" value="Unassembled WGS sequence"/>
</dbReference>
<gene>
    <name evidence="1" type="ORF">J2I48_01470</name>
</gene>
<dbReference type="AlphaFoldDB" id="A0A939G2X3"/>
<name>A0A939G2X3_9BACT</name>
<dbReference type="EMBL" id="JAFMYU010000001">
    <property type="protein sequence ID" value="MBO0929639.1"/>
    <property type="molecule type" value="Genomic_DNA"/>
</dbReference>
<evidence type="ECO:0000313" key="1">
    <source>
        <dbReference type="EMBL" id="MBO0929639.1"/>
    </source>
</evidence>
<protein>
    <submittedName>
        <fullName evidence="1">Uncharacterized protein</fullName>
    </submittedName>
</protein>
<comment type="caution">
    <text evidence="1">The sequence shown here is derived from an EMBL/GenBank/DDBJ whole genome shotgun (WGS) entry which is preliminary data.</text>
</comment>
<dbReference type="RefSeq" id="WP_207333599.1">
    <property type="nucleotide sequence ID" value="NZ_JAFMYU010000001.1"/>
</dbReference>